<feature type="transmembrane region" description="Helical" evidence="2">
    <location>
        <begin position="36"/>
        <end position="59"/>
    </location>
</feature>
<evidence type="ECO:0000313" key="4">
    <source>
        <dbReference type="Proteomes" id="UP000013827"/>
    </source>
</evidence>
<keyword evidence="2" id="KW-1133">Transmembrane helix</keyword>
<name>A0A0D3JGJ9_EMIH1</name>
<sequence length="111" mass="11596">VALLHLVIAALHALPLLRWAARQRFGFLGLAVPALLHFVAAVLAAMGLQAAASAGAVAARRVERREPPAPFSRSLTSPRRAPALVGRGQAAAVHRAPPMPPLPQADPRKAS</sequence>
<organism evidence="3 4">
    <name type="scientific">Emiliania huxleyi (strain CCMP1516)</name>
    <dbReference type="NCBI Taxonomy" id="280463"/>
    <lineage>
        <taxon>Eukaryota</taxon>
        <taxon>Haptista</taxon>
        <taxon>Haptophyta</taxon>
        <taxon>Prymnesiophyceae</taxon>
        <taxon>Isochrysidales</taxon>
        <taxon>Noelaerhabdaceae</taxon>
        <taxon>Emiliania</taxon>
    </lineage>
</organism>
<dbReference type="PaxDb" id="2903-EOD22634"/>
<reference evidence="3" key="2">
    <citation type="submission" date="2024-10" db="UniProtKB">
        <authorList>
            <consortium name="EnsemblProtists"/>
        </authorList>
    </citation>
    <scope>IDENTIFICATION</scope>
</reference>
<dbReference type="RefSeq" id="XP_005775063.1">
    <property type="nucleotide sequence ID" value="XM_005775006.1"/>
</dbReference>
<dbReference type="KEGG" id="ehx:EMIHUDRAFT_368294"/>
<evidence type="ECO:0000313" key="3">
    <source>
        <dbReference type="EnsemblProtists" id="EOD22634"/>
    </source>
</evidence>
<keyword evidence="4" id="KW-1185">Reference proteome</keyword>
<keyword evidence="2" id="KW-0812">Transmembrane</keyword>
<dbReference type="HOGENOM" id="CLU_2165062_0_0_1"/>
<reference evidence="4" key="1">
    <citation type="journal article" date="2013" name="Nature">
        <title>Pan genome of the phytoplankton Emiliania underpins its global distribution.</title>
        <authorList>
            <person name="Read B.A."/>
            <person name="Kegel J."/>
            <person name="Klute M.J."/>
            <person name="Kuo A."/>
            <person name="Lefebvre S.C."/>
            <person name="Maumus F."/>
            <person name="Mayer C."/>
            <person name="Miller J."/>
            <person name="Monier A."/>
            <person name="Salamov A."/>
            <person name="Young J."/>
            <person name="Aguilar M."/>
            <person name="Claverie J.M."/>
            <person name="Frickenhaus S."/>
            <person name="Gonzalez K."/>
            <person name="Herman E.K."/>
            <person name="Lin Y.C."/>
            <person name="Napier J."/>
            <person name="Ogata H."/>
            <person name="Sarno A.F."/>
            <person name="Shmutz J."/>
            <person name="Schroeder D."/>
            <person name="de Vargas C."/>
            <person name="Verret F."/>
            <person name="von Dassow P."/>
            <person name="Valentin K."/>
            <person name="Van de Peer Y."/>
            <person name="Wheeler G."/>
            <person name="Dacks J.B."/>
            <person name="Delwiche C.F."/>
            <person name="Dyhrman S.T."/>
            <person name="Glockner G."/>
            <person name="John U."/>
            <person name="Richards T."/>
            <person name="Worden A.Z."/>
            <person name="Zhang X."/>
            <person name="Grigoriev I.V."/>
            <person name="Allen A.E."/>
            <person name="Bidle K."/>
            <person name="Borodovsky M."/>
            <person name="Bowler C."/>
            <person name="Brownlee C."/>
            <person name="Cock J.M."/>
            <person name="Elias M."/>
            <person name="Gladyshev V.N."/>
            <person name="Groth M."/>
            <person name="Guda C."/>
            <person name="Hadaegh A."/>
            <person name="Iglesias-Rodriguez M.D."/>
            <person name="Jenkins J."/>
            <person name="Jones B.M."/>
            <person name="Lawson T."/>
            <person name="Leese F."/>
            <person name="Lindquist E."/>
            <person name="Lobanov A."/>
            <person name="Lomsadze A."/>
            <person name="Malik S.B."/>
            <person name="Marsh M.E."/>
            <person name="Mackinder L."/>
            <person name="Mock T."/>
            <person name="Mueller-Roeber B."/>
            <person name="Pagarete A."/>
            <person name="Parker M."/>
            <person name="Probert I."/>
            <person name="Quesneville H."/>
            <person name="Raines C."/>
            <person name="Rensing S.A."/>
            <person name="Riano-Pachon D.M."/>
            <person name="Richier S."/>
            <person name="Rokitta S."/>
            <person name="Shiraiwa Y."/>
            <person name="Soanes D.M."/>
            <person name="van der Giezen M."/>
            <person name="Wahlund T.M."/>
            <person name="Williams B."/>
            <person name="Wilson W."/>
            <person name="Wolfe G."/>
            <person name="Wurch L.L."/>
        </authorList>
    </citation>
    <scope>NUCLEOTIDE SEQUENCE</scope>
</reference>
<keyword evidence="2" id="KW-0472">Membrane</keyword>
<protein>
    <submittedName>
        <fullName evidence="3">Uncharacterized protein</fullName>
    </submittedName>
</protein>
<proteinExistence type="predicted"/>
<dbReference type="GeneID" id="17268181"/>
<feature type="region of interest" description="Disordered" evidence="1">
    <location>
        <begin position="59"/>
        <end position="111"/>
    </location>
</feature>
<dbReference type="EnsemblProtists" id="EOD22634">
    <property type="protein sequence ID" value="EOD22634"/>
    <property type="gene ID" value="EMIHUDRAFT_368294"/>
</dbReference>
<dbReference type="AlphaFoldDB" id="A0A0D3JGJ9"/>
<accession>A0A0D3JGJ9</accession>
<dbReference type="Proteomes" id="UP000013827">
    <property type="component" value="Unassembled WGS sequence"/>
</dbReference>
<evidence type="ECO:0000256" key="1">
    <source>
        <dbReference type="SAM" id="MobiDB-lite"/>
    </source>
</evidence>
<evidence type="ECO:0000256" key="2">
    <source>
        <dbReference type="SAM" id="Phobius"/>
    </source>
</evidence>